<dbReference type="OrthoDB" id="9150024at2"/>
<accession>A0A4Q9HF50</accession>
<proteinExistence type="inferred from homology"/>
<gene>
    <name evidence="7" type="ORF">EYS08_08715</name>
</gene>
<dbReference type="InterPro" id="IPR039425">
    <property type="entry name" value="RNA_pol_sigma-70-like"/>
</dbReference>
<keyword evidence="4" id="KW-0804">Transcription</keyword>
<dbReference type="GO" id="GO:0006352">
    <property type="term" value="P:DNA-templated transcription initiation"/>
    <property type="evidence" value="ECO:0007669"/>
    <property type="project" value="InterPro"/>
</dbReference>
<keyword evidence="2" id="KW-0805">Transcription regulation</keyword>
<dbReference type="InterPro" id="IPR014284">
    <property type="entry name" value="RNA_pol_sigma-70_dom"/>
</dbReference>
<dbReference type="RefSeq" id="WP_131029662.1">
    <property type="nucleotide sequence ID" value="NZ_SIXF01000006.1"/>
</dbReference>
<dbReference type="Gene3D" id="1.10.10.10">
    <property type="entry name" value="Winged helix-like DNA-binding domain superfamily/Winged helix DNA-binding domain"/>
    <property type="match status" value="1"/>
</dbReference>
<dbReference type="InterPro" id="IPR007627">
    <property type="entry name" value="RNA_pol_sigma70_r2"/>
</dbReference>
<dbReference type="Gene3D" id="1.10.1740.10">
    <property type="match status" value="1"/>
</dbReference>
<dbReference type="EMBL" id="SIXF01000006">
    <property type="protein sequence ID" value="TBO42868.1"/>
    <property type="molecule type" value="Genomic_DNA"/>
</dbReference>
<evidence type="ECO:0000256" key="4">
    <source>
        <dbReference type="ARBA" id="ARBA00023163"/>
    </source>
</evidence>
<dbReference type="GO" id="GO:0003677">
    <property type="term" value="F:DNA binding"/>
    <property type="evidence" value="ECO:0007669"/>
    <property type="project" value="InterPro"/>
</dbReference>
<dbReference type="Pfam" id="PF08281">
    <property type="entry name" value="Sigma70_r4_2"/>
    <property type="match status" value="1"/>
</dbReference>
<evidence type="ECO:0000313" key="7">
    <source>
        <dbReference type="EMBL" id="TBO42868.1"/>
    </source>
</evidence>
<dbReference type="Proteomes" id="UP000291819">
    <property type="component" value="Unassembled WGS sequence"/>
</dbReference>
<dbReference type="SUPFAM" id="SSF88659">
    <property type="entry name" value="Sigma3 and sigma4 domains of RNA polymerase sigma factors"/>
    <property type="match status" value="1"/>
</dbReference>
<dbReference type="NCBIfam" id="TIGR02937">
    <property type="entry name" value="sigma70-ECF"/>
    <property type="match status" value="1"/>
</dbReference>
<sequence>MMTEKLIALWEGTLRGNERDYAQLHAKLYPKLFVFTTRMLDDDDLVNDLLQDLFIKFWENREKIGTIRNVEAYFYRSARSIVLNHIRLTKHRETKLTLMPAPSLVFSAEEIMVSNESDSLMKQQMVTALNSLPAKQREILTMRFYDELSYPQIADILKIRYQSVINHVYRAVQTLRQVSDLSSVYAA</sequence>
<comment type="caution">
    <text evidence="7">The sequence shown here is derived from an EMBL/GenBank/DDBJ whole genome shotgun (WGS) entry which is preliminary data.</text>
</comment>
<dbReference type="CDD" id="cd06171">
    <property type="entry name" value="Sigma70_r4"/>
    <property type="match status" value="1"/>
</dbReference>
<dbReference type="InterPro" id="IPR013325">
    <property type="entry name" value="RNA_pol_sigma_r2"/>
</dbReference>
<comment type="similarity">
    <text evidence="1">Belongs to the sigma-70 factor family. ECF subfamily.</text>
</comment>
<dbReference type="InterPro" id="IPR013249">
    <property type="entry name" value="RNA_pol_sigma70_r4_t2"/>
</dbReference>
<reference evidence="7 8" key="1">
    <citation type="submission" date="2019-02" db="EMBL/GenBank/DDBJ databases">
        <title>Pedobacter kyonggii whole genome sequence analysis.</title>
        <authorList>
            <person name="Dahal R.H."/>
        </authorList>
    </citation>
    <scope>NUCLEOTIDE SEQUENCE [LARGE SCALE GENOMIC DNA]</scope>
    <source>
        <strain evidence="7 8">K-4-11-1</strain>
    </source>
</reference>
<dbReference type="AlphaFoldDB" id="A0A4Q9HF50"/>
<dbReference type="PANTHER" id="PTHR43133:SF46">
    <property type="entry name" value="RNA POLYMERASE SIGMA-70 FACTOR ECF SUBFAMILY"/>
    <property type="match status" value="1"/>
</dbReference>
<evidence type="ECO:0000256" key="1">
    <source>
        <dbReference type="ARBA" id="ARBA00010641"/>
    </source>
</evidence>
<dbReference type="Pfam" id="PF04542">
    <property type="entry name" value="Sigma70_r2"/>
    <property type="match status" value="1"/>
</dbReference>
<dbReference type="SUPFAM" id="SSF88946">
    <property type="entry name" value="Sigma2 domain of RNA polymerase sigma factors"/>
    <property type="match status" value="1"/>
</dbReference>
<keyword evidence="8" id="KW-1185">Reference proteome</keyword>
<dbReference type="InterPro" id="IPR013324">
    <property type="entry name" value="RNA_pol_sigma_r3/r4-like"/>
</dbReference>
<evidence type="ECO:0000259" key="6">
    <source>
        <dbReference type="Pfam" id="PF08281"/>
    </source>
</evidence>
<evidence type="ECO:0000256" key="3">
    <source>
        <dbReference type="ARBA" id="ARBA00023082"/>
    </source>
</evidence>
<name>A0A4Q9HF50_9SPHI</name>
<feature type="domain" description="RNA polymerase sigma factor 70 region 4 type 2" evidence="6">
    <location>
        <begin position="123"/>
        <end position="175"/>
    </location>
</feature>
<organism evidence="7 8">
    <name type="scientific">Pedobacter kyonggii</name>
    <dbReference type="NCBI Taxonomy" id="1926871"/>
    <lineage>
        <taxon>Bacteria</taxon>
        <taxon>Pseudomonadati</taxon>
        <taxon>Bacteroidota</taxon>
        <taxon>Sphingobacteriia</taxon>
        <taxon>Sphingobacteriales</taxon>
        <taxon>Sphingobacteriaceae</taxon>
        <taxon>Pedobacter</taxon>
    </lineage>
</organism>
<dbReference type="GO" id="GO:0016987">
    <property type="term" value="F:sigma factor activity"/>
    <property type="evidence" value="ECO:0007669"/>
    <property type="project" value="UniProtKB-KW"/>
</dbReference>
<evidence type="ECO:0000313" key="8">
    <source>
        <dbReference type="Proteomes" id="UP000291819"/>
    </source>
</evidence>
<keyword evidence="3" id="KW-0731">Sigma factor</keyword>
<dbReference type="PANTHER" id="PTHR43133">
    <property type="entry name" value="RNA POLYMERASE ECF-TYPE SIGMA FACTO"/>
    <property type="match status" value="1"/>
</dbReference>
<dbReference type="InterPro" id="IPR036388">
    <property type="entry name" value="WH-like_DNA-bd_sf"/>
</dbReference>
<protein>
    <submittedName>
        <fullName evidence="7">Sigma-70 family RNA polymerase sigma factor</fullName>
    </submittedName>
</protein>
<feature type="domain" description="RNA polymerase sigma-70 region 2" evidence="5">
    <location>
        <begin position="26"/>
        <end position="88"/>
    </location>
</feature>
<evidence type="ECO:0000259" key="5">
    <source>
        <dbReference type="Pfam" id="PF04542"/>
    </source>
</evidence>
<evidence type="ECO:0000256" key="2">
    <source>
        <dbReference type="ARBA" id="ARBA00023015"/>
    </source>
</evidence>